<dbReference type="AlphaFoldDB" id="A0A9D4QTW0"/>
<sequence>MMGTGASTNSYNDSTLNKGYPVITRRAHASTDLAVTHDNKKDVDTDGKNEASSKRNSNKQEKHVSRMPFQDKIKKLEIVQEYKEITIKRERKLSHSQKCMSAFG</sequence>
<accession>A0A9D4QTW0</accession>
<protein>
    <submittedName>
        <fullName evidence="2">Uncharacterized protein</fullName>
    </submittedName>
</protein>
<comment type="caution">
    <text evidence="2">The sequence shown here is derived from an EMBL/GenBank/DDBJ whole genome shotgun (WGS) entry which is preliminary data.</text>
</comment>
<dbReference type="EMBL" id="JAIWYP010000004">
    <property type="protein sequence ID" value="KAH3843299.1"/>
    <property type="molecule type" value="Genomic_DNA"/>
</dbReference>
<reference evidence="2" key="1">
    <citation type="journal article" date="2019" name="bioRxiv">
        <title>The Genome of the Zebra Mussel, Dreissena polymorpha: A Resource for Invasive Species Research.</title>
        <authorList>
            <person name="McCartney M.A."/>
            <person name="Auch B."/>
            <person name="Kono T."/>
            <person name="Mallez S."/>
            <person name="Zhang Y."/>
            <person name="Obille A."/>
            <person name="Becker A."/>
            <person name="Abrahante J.E."/>
            <person name="Garbe J."/>
            <person name="Badalamenti J.P."/>
            <person name="Herman A."/>
            <person name="Mangelson H."/>
            <person name="Liachko I."/>
            <person name="Sullivan S."/>
            <person name="Sone E.D."/>
            <person name="Koren S."/>
            <person name="Silverstein K.A.T."/>
            <person name="Beckman K.B."/>
            <person name="Gohl D.M."/>
        </authorList>
    </citation>
    <scope>NUCLEOTIDE SEQUENCE</scope>
    <source>
        <strain evidence="2">Duluth1</strain>
        <tissue evidence="2">Whole animal</tissue>
    </source>
</reference>
<keyword evidence="3" id="KW-1185">Reference proteome</keyword>
<proteinExistence type="predicted"/>
<gene>
    <name evidence="2" type="ORF">DPMN_116813</name>
</gene>
<evidence type="ECO:0000313" key="3">
    <source>
        <dbReference type="Proteomes" id="UP000828390"/>
    </source>
</evidence>
<feature type="region of interest" description="Disordered" evidence="1">
    <location>
        <begin position="29"/>
        <end position="68"/>
    </location>
</feature>
<name>A0A9D4QTW0_DREPO</name>
<organism evidence="2 3">
    <name type="scientific">Dreissena polymorpha</name>
    <name type="common">Zebra mussel</name>
    <name type="synonym">Mytilus polymorpha</name>
    <dbReference type="NCBI Taxonomy" id="45954"/>
    <lineage>
        <taxon>Eukaryota</taxon>
        <taxon>Metazoa</taxon>
        <taxon>Spiralia</taxon>
        <taxon>Lophotrochozoa</taxon>
        <taxon>Mollusca</taxon>
        <taxon>Bivalvia</taxon>
        <taxon>Autobranchia</taxon>
        <taxon>Heteroconchia</taxon>
        <taxon>Euheterodonta</taxon>
        <taxon>Imparidentia</taxon>
        <taxon>Neoheterodontei</taxon>
        <taxon>Myida</taxon>
        <taxon>Dreissenoidea</taxon>
        <taxon>Dreissenidae</taxon>
        <taxon>Dreissena</taxon>
    </lineage>
</organism>
<evidence type="ECO:0000256" key="1">
    <source>
        <dbReference type="SAM" id="MobiDB-lite"/>
    </source>
</evidence>
<dbReference type="Proteomes" id="UP000828390">
    <property type="component" value="Unassembled WGS sequence"/>
</dbReference>
<evidence type="ECO:0000313" key="2">
    <source>
        <dbReference type="EMBL" id="KAH3843299.1"/>
    </source>
</evidence>
<reference evidence="2" key="2">
    <citation type="submission" date="2020-11" db="EMBL/GenBank/DDBJ databases">
        <authorList>
            <person name="McCartney M.A."/>
            <person name="Auch B."/>
            <person name="Kono T."/>
            <person name="Mallez S."/>
            <person name="Becker A."/>
            <person name="Gohl D.M."/>
            <person name="Silverstein K.A.T."/>
            <person name="Koren S."/>
            <person name="Bechman K.B."/>
            <person name="Herman A."/>
            <person name="Abrahante J.E."/>
            <person name="Garbe J."/>
        </authorList>
    </citation>
    <scope>NUCLEOTIDE SEQUENCE</scope>
    <source>
        <strain evidence="2">Duluth1</strain>
        <tissue evidence="2">Whole animal</tissue>
    </source>
</reference>
<feature type="compositionally biased region" description="Basic and acidic residues" evidence="1">
    <location>
        <begin position="35"/>
        <end position="68"/>
    </location>
</feature>